<feature type="transmembrane region" description="Helical" evidence="1">
    <location>
        <begin position="208"/>
        <end position="228"/>
    </location>
</feature>
<feature type="transmembrane region" description="Helical" evidence="1">
    <location>
        <begin position="114"/>
        <end position="133"/>
    </location>
</feature>
<feature type="domain" description="Terminal beta-(1-&gt;2)-arabinofuranosyltransferase C-terminal" evidence="2">
    <location>
        <begin position="485"/>
        <end position="603"/>
    </location>
</feature>
<protein>
    <recommendedName>
        <fullName evidence="2">Terminal beta-(1-&gt;2)-arabinofuranosyltransferase C-terminal domain-containing protein</fullName>
    </recommendedName>
</protein>
<evidence type="ECO:0000256" key="1">
    <source>
        <dbReference type="SAM" id="Phobius"/>
    </source>
</evidence>
<dbReference type="EMBL" id="JEMB01003419">
    <property type="protein sequence ID" value="KYF72796.1"/>
    <property type="molecule type" value="Genomic_DNA"/>
</dbReference>
<keyword evidence="1" id="KW-0812">Transmembrane</keyword>
<evidence type="ECO:0000313" key="3">
    <source>
        <dbReference type="EMBL" id="KYF72796.1"/>
    </source>
</evidence>
<evidence type="ECO:0000313" key="4">
    <source>
        <dbReference type="Proteomes" id="UP000075635"/>
    </source>
</evidence>
<feature type="transmembrane region" description="Helical" evidence="1">
    <location>
        <begin position="374"/>
        <end position="395"/>
    </location>
</feature>
<dbReference type="Proteomes" id="UP000075635">
    <property type="component" value="Unassembled WGS sequence"/>
</dbReference>
<dbReference type="AlphaFoldDB" id="A0A150QYK9"/>
<accession>A0A150QYK9</accession>
<gene>
    <name evidence="3" type="ORF">BE17_24750</name>
</gene>
<feature type="transmembrane region" description="Helical" evidence="1">
    <location>
        <begin position="292"/>
        <end position="311"/>
    </location>
</feature>
<keyword evidence="1" id="KW-0472">Membrane</keyword>
<organism evidence="3 4">
    <name type="scientific">Sorangium cellulosum</name>
    <name type="common">Polyangium cellulosum</name>
    <dbReference type="NCBI Taxonomy" id="56"/>
    <lineage>
        <taxon>Bacteria</taxon>
        <taxon>Pseudomonadati</taxon>
        <taxon>Myxococcota</taxon>
        <taxon>Polyangia</taxon>
        <taxon>Polyangiales</taxon>
        <taxon>Polyangiaceae</taxon>
        <taxon>Sorangium</taxon>
    </lineage>
</organism>
<dbReference type="InterPro" id="IPR058983">
    <property type="entry name" value="AftB_C"/>
</dbReference>
<reference evidence="3 4" key="1">
    <citation type="submission" date="2014-02" db="EMBL/GenBank/DDBJ databases">
        <title>The small core and large imbalanced accessory genome model reveals a collaborative survival strategy of Sorangium cellulosum strains in nature.</title>
        <authorList>
            <person name="Han K."/>
            <person name="Peng R."/>
            <person name="Blom J."/>
            <person name="Li Y.-Z."/>
        </authorList>
    </citation>
    <scope>NUCLEOTIDE SEQUENCE [LARGE SCALE GENOMIC DNA]</scope>
    <source>
        <strain evidence="3 4">So0011-07</strain>
    </source>
</reference>
<evidence type="ECO:0000259" key="2">
    <source>
        <dbReference type="Pfam" id="PF26371"/>
    </source>
</evidence>
<sequence>MKDVLAPRFVDRPRAWVRRLEAWAGPATGRRARVLRAAAIGLVPTLLALLGFRFRWVTDDAFIDFRIVQHVLAGHGPVFNLGERVEAYTNPLWVAILAILAAPLRPFLGEDVPLAWMAVLLGLASAVTGVFLAQRGALRLARAQGRVGSPLPLGALAIVALPPVWSFATSGLETGLGMGWLGLCFWGATRFPRAGRRWLPFVVGLGPLIRPDLAIHSAGFLLILLAALRPRSWKLLAYARVLAAVAVLPVGYQIFRMGYFAAIVPNTALAKEASLSRWDQGFLYLKDFVRPYHLWLPFLAVVLAGAITALAPRLRRRRRLLALALVPVVCGLIQAAYVTRVGGDFMHGRMLLPAWFAMLMPSAMVAGTRARRPILRAAAVVPWALLCMIALRVPYIGGPQKDGIGPDGIADERYYYTARLGLRNPVTVNDYKGYGWAADGAELRRLAEKKRVVVVPKPGKDENKTRELELAPGVASDLVTARGYVGILGYAAGLRVHLVDRLGLGDPLAARVALPQRGRPGHEKWLDDAWVIARFAKEGEPGVALRKAPKTRAKVEAARAALRCGELGELVEAVTAPLTAERFVKNVKSAVRLTKLRFPGDPAAAKAQLCK</sequence>
<feature type="transmembrane region" description="Helical" evidence="1">
    <location>
        <begin position="235"/>
        <end position="255"/>
    </location>
</feature>
<feature type="transmembrane region" description="Helical" evidence="1">
    <location>
        <begin position="320"/>
        <end position="338"/>
    </location>
</feature>
<name>A0A150QYK9_SORCE</name>
<feature type="transmembrane region" description="Helical" evidence="1">
    <location>
        <begin position="153"/>
        <end position="172"/>
    </location>
</feature>
<feature type="transmembrane region" description="Helical" evidence="1">
    <location>
        <begin position="34"/>
        <end position="52"/>
    </location>
</feature>
<keyword evidence="1" id="KW-1133">Transmembrane helix</keyword>
<comment type="caution">
    <text evidence="3">The sequence shown here is derived from an EMBL/GenBank/DDBJ whole genome shotgun (WGS) entry which is preliminary data.</text>
</comment>
<dbReference type="Pfam" id="PF26371">
    <property type="entry name" value="AftB_C"/>
    <property type="match status" value="1"/>
</dbReference>
<feature type="transmembrane region" description="Helical" evidence="1">
    <location>
        <begin position="350"/>
        <end position="367"/>
    </location>
</feature>
<proteinExistence type="predicted"/>